<evidence type="ECO:0008006" key="5">
    <source>
        <dbReference type="Google" id="ProtNLM"/>
    </source>
</evidence>
<evidence type="ECO:0000256" key="1">
    <source>
        <dbReference type="ARBA" id="ARBA00010617"/>
    </source>
</evidence>
<keyword evidence="2" id="KW-0503">Monooxygenase</keyword>
<dbReference type="InterPro" id="IPR017972">
    <property type="entry name" value="Cyt_P450_CS"/>
</dbReference>
<dbReference type="PRINTS" id="PR00359">
    <property type="entry name" value="BP450"/>
</dbReference>
<dbReference type="Proteomes" id="UP000294927">
    <property type="component" value="Unassembled WGS sequence"/>
</dbReference>
<keyword evidence="4" id="KW-1185">Reference proteome</keyword>
<dbReference type="PROSITE" id="PS00086">
    <property type="entry name" value="CYTOCHROME_P450"/>
    <property type="match status" value="1"/>
</dbReference>
<name>A0A4R7V6H3_9PSEU</name>
<dbReference type="AlphaFoldDB" id="A0A4R7V6H3"/>
<dbReference type="GO" id="GO:0020037">
    <property type="term" value="F:heme binding"/>
    <property type="evidence" value="ECO:0007669"/>
    <property type="project" value="InterPro"/>
</dbReference>
<dbReference type="GO" id="GO:0005506">
    <property type="term" value="F:iron ion binding"/>
    <property type="evidence" value="ECO:0007669"/>
    <property type="project" value="InterPro"/>
</dbReference>
<dbReference type="PANTHER" id="PTHR46696">
    <property type="entry name" value="P450, PUTATIVE (EUROFUNG)-RELATED"/>
    <property type="match status" value="1"/>
</dbReference>
<dbReference type="PANTHER" id="PTHR46696:SF1">
    <property type="entry name" value="CYTOCHROME P450 YJIB-RELATED"/>
    <property type="match status" value="1"/>
</dbReference>
<dbReference type="OrthoDB" id="502624at2"/>
<dbReference type="GO" id="GO:0016705">
    <property type="term" value="F:oxidoreductase activity, acting on paired donors, with incorporation or reduction of molecular oxygen"/>
    <property type="evidence" value="ECO:0007669"/>
    <property type="project" value="InterPro"/>
</dbReference>
<gene>
    <name evidence="3" type="ORF">CLV71_11680</name>
</gene>
<keyword evidence="2" id="KW-0479">Metal-binding</keyword>
<dbReference type="EMBL" id="SOCP01000016">
    <property type="protein sequence ID" value="TDV43146.1"/>
    <property type="molecule type" value="Genomic_DNA"/>
</dbReference>
<dbReference type="InterPro" id="IPR001128">
    <property type="entry name" value="Cyt_P450"/>
</dbReference>
<accession>A0A4R7V6H3</accession>
<reference evidence="3 4" key="1">
    <citation type="submission" date="2019-03" db="EMBL/GenBank/DDBJ databases">
        <title>Genomic Encyclopedia of Archaeal and Bacterial Type Strains, Phase II (KMG-II): from individual species to whole genera.</title>
        <authorList>
            <person name="Goeker M."/>
        </authorList>
    </citation>
    <scope>NUCLEOTIDE SEQUENCE [LARGE SCALE GENOMIC DNA]</scope>
    <source>
        <strain evidence="3 4">DSM 45499</strain>
    </source>
</reference>
<proteinExistence type="inferred from homology"/>
<keyword evidence="2" id="KW-0560">Oxidoreductase</keyword>
<dbReference type="Pfam" id="PF00067">
    <property type="entry name" value="p450"/>
    <property type="match status" value="1"/>
</dbReference>
<dbReference type="InterPro" id="IPR036396">
    <property type="entry name" value="Cyt_P450_sf"/>
</dbReference>
<evidence type="ECO:0000313" key="3">
    <source>
        <dbReference type="EMBL" id="TDV43146.1"/>
    </source>
</evidence>
<keyword evidence="2" id="KW-0349">Heme</keyword>
<protein>
    <recommendedName>
        <fullName evidence="5">Cytochrome P450</fullName>
    </recommendedName>
</protein>
<evidence type="ECO:0000313" key="4">
    <source>
        <dbReference type="Proteomes" id="UP000294927"/>
    </source>
</evidence>
<evidence type="ECO:0000256" key="2">
    <source>
        <dbReference type="RuleBase" id="RU000461"/>
    </source>
</evidence>
<comment type="caution">
    <text evidence="3">The sequence shown here is derived from an EMBL/GenBank/DDBJ whole genome shotgun (WGS) entry which is preliminary data.</text>
</comment>
<dbReference type="SUPFAM" id="SSF48264">
    <property type="entry name" value="Cytochrome P450"/>
    <property type="match status" value="1"/>
</dbReference>
<dbReference type="InterPro" id="IPR002397">
    <property type="entry name" value="Cyt_P450_B"/>
</dbReference>
<dbReference type="GO" id="GO:0004497">
    <property type="term" value="F:monooxygenase activity"/>
    <property type="evidence" value="ECO:0007669"/>
    <property type="project" value="UniProtKB-KW"/>
</dbReference>
<comment type="similarity">
    <text evidence="1 2">Belongs to the cytochrome P450 family.</text>
</comment>
<sequence length="411" mass="45511">MTAASTSRDIPYLDIMDQEFDFEGREAVEAQERSWYADSPLGTLVLRYAEVRDLLRDPRLDHNGKRYLEMNGIVDGPIHDWFVPMIVNRDGESHRRLRGLVNKAFTPRMISGLRPFIRAKAEELTDQLASVEVCEFVEDFGNPLPLAVMCELLGVPTEDYDTFRVWTADVGLVFSLAHGGDIPRRVENALVGLNGYVDAIMADKAASPTGDLISALVTARRDDDGLVSVAELRNLIVTLVFAAHDTTRHQLGNAMVAFAAHPDQWRLLAGRPELAARSADEVIRWVPSSRSVYRFAAEDLEFRGVHFPRETFFMMCVGIAQRDPRVFRDGATFDISVTREAPALQFGGGPHHCLGSALARTEVAEVLPVLTGRLGPPVVAGPLGWRPPIGIHGPEPLPLRFDTPGPTRTDR</sequence>
<keyword evidence="2" id="KW-0408">Iron</keyword>
<dbReference type="Gene3D" id="1.10.630.10">
    <property type="entry name" value="Cytochrome P450"/>
    <property type="match status" value="1"/>
</dbReference>
<organism evidence="3 4">
    <name type="scientific">Actinophytocola oryzae</name>
    <dbReference type="NCBI Taxonomy" id="502181"/>
    <lineage>
        <taxon>Bacteria</taxon>
        <taxon>Bacillati</taxon>
        <taxon>Actinomycetota</taxon>
        <taxon>Actinomycetes</taxon>
        <taxon>Pseudonocardiales</taxon>
        <taxon>Pseudonocardiaceae</taxon>
    </lineage>
</organism>